<dbReference type="SUPFAM" id="SSF52151">
    <property type="entry name" value="FabD/lysophospholipase-like"/>
    <property type="match status" value="1"/>
</dbReference>
<dbReference type="OMA" id="IYLCLNV"/>
<comment type="domain">
    <text evidence="13">The N-terminal C2 domain associates with lipid membranes upon calcium binding.</text>
</comment>
<dbReference type="SMART" id="SM00022">
    <property type="entry name" value="PLAc"/>
    <property type="match status" value="1"/>
</dbReference>
<comment type="catalytic activity">
    <reaction evidence="13">
        <text>a 1,2-diacyl-sn-glycero-3-phosphocholine + H2O = a 1-acyl-sn-glycero-3-phosphocholine + a fatty acid + H(+)</text>
        <dbReference type="Rhea" id="RHEA:15801"/>
        <dbReference type="ChEBI" id="CHEBI:15377"/>
        <dbReference type="ChEBI" id="CHEBI:15378"/>
        <dbReference type="ChEBI" id="CHEBI:28868"/>
        <dbReference type="ChEBI" id="CHEBI:57643"/>
        <dbReference type="ChEBI" id="CHEBI:58168"/>
        <dbReference type="EC" id="3.1.1.4"/>
    </reaction>
</comment>
<keyword evidence="11" id="KW-0472">Membrane</keyword>
<dbReference type="SUPFAM" id="SSF49562">
    <property type="entry name" value="C2 domain (Calcium/lipid-binding domain, CaLB)"/>
    <property type="match status" value="1"/>
</dbReference>
<feature type="domain" description="C2" evidence="14">
    <location>
        <begin position="43"/>
        <end position="162"/>
    </location>
</feature>
<dbReference type="GO" id="GO:0005829">
    <property type="term" value="C:cytosol"/>
    <property type="evidence" value="ECO:0007669"/>
    <property type="project" value="UniProtKB-SubCell"/>
</dbReference>
<dbReference type="OrthoDB" id="419768at2759"/>
<dbReference type="GO" id="GO:0047498">
    <property type="term" value="F:calcium-dependent phospholipase A2 activity"/>
    <property type="evidence" value="ECO:0007669"/>
    <property type="project" value="TreeGrafter"/>
</dbReference>
<dbReference type="GO" id="GO:0005544">
    <property type="term" value="F:calcium-dependent phospholipid binding"/>
    <property type="evidence" value="ECO:0007669"/>
    <property type="project" value="TreeGrafter"/>
</dbReference>
<comment type="subcellular location">
    <subcellularLocation>
        <location evidence="3">Cytoplasm</location>
        <location evidence="3">Cytosol</location>
    </subcellularLocation>
    <subcellularLocation>
        <location evidence="2">Membrane</location>
        <topology evidence="2">Peripheral membrane protein</topology>
    </subcellularLocation>
</comment>
<dbReference type="GO" id="GO:0046475">
    <property type="term" value="P:glycerophospholipid catabolic process"/>
    <property type="evidence" value="ECO:0007669"/>
    <property type="project" value="TreeGrafter"/>
</dbReference>
<evidence type="ECO:0000256" key="8">
    <source>
        <dbReference type="ARBA" id="ARBA00022837"/>
    </source>
</evidence>
<dbReference type="GO" id="GO:0016020">
    <property type="term" value="C:membrane"/>
    <property type="evidence" value="ECO:0007669"/>
    <property type="project" value="UniProtKB-SubCell"/>
</dbReference>
<reference evidence="17" key="1">
    <citation type="submission" date="2025-08" db="UniProtKB">
        <authorList>
            <consortium name="RefSeq"/>
        </authorList>
    </citation>
    <scope>IDENTIFICATION</scope>
    <source>
        <tissue evidence="17">Liver</tissue>
    </source>
</reference>
<dbReference type="PROSITE" id="PS50004">
    <property type="entry name" value="C2"/>
    <property type="match status" value="1"/>
</dbReference>
<dbReference type="PANTHER" id="PTHR10728:SF67">
    <property type="entry name" value="PHOSPHOLIPASE A2"/>
    <property type="match status" value="1"/>
</dbReference>
<comment type="cofactor">
    <cofactor evidence="1">
        <name>Ca(2+)</name>
        <dbReference type="ChEBI" id="CHEBI:29108"/>
    </cofactor>
</comment>
<protein>
    <recommendedName>
        <fullName evidence="4 13">Phospholipase A2</fullName>
        <ecNumber evidence="4 13">3.1.1.4</ecNumber>
    </recommendedName>
</protein>
<dbReference type="Proteomes" id="UP000695026">
    <property type="component" value="Unplaced"/>
</dbReference>
<dbReference type="Pfam" id="PF01735">
    <property type="entry name" value="PLA2_B"/>
    <property type="match status" value="1"/>
</dbReference>
<dbReference type="Pfam" id="PF00168">
    <property type="entry name" value="C2"/>
    <property type="match status" value="1"/>
</dbReference>
<dbReference type="RefSeq" id="XP_015745746.2">
    <property type="nucleotide sequence ID" value="XM_015890260.2"/>
</dbReference>
<dbReference type="Pfam" id="PF18695">
    <property type="entry name" value="cPLA2_C2"/>
    <property type="match status" value="1"/>
</dbReference>
<gene>
    <name evidence="17" type="primary">LOC103066713</name>
</gene>
<dbReference type="CDD" id="cd04036">
    <property type="entry name" value="C2_cPLA2"/>
    <property type="match status" value="1"/>
</dbReference>
<dbReference type="KEGG" id="pbi:103066713"/>
<name>A0A9F3QTH1_PYTBI</name>
<evidence type="ECO:0000256" key="5">
    <source>
        <dbReference type="ARBA" id="ARBA00022490"/>
    </source>
</evidence>
<dbReference type="PANTHER" id="PTHR10728">
    <property type="entry name" value="CYTOSOLIC PHOSPHOLIPASE A2"/>
    <property type="match status" value="1"/>
</dbReference>
<dbReference type="AlphaFoldDB" id="A0A9F3QTH1"/>
<dbReference type="GO" id="GO:0005509">
    <property type="term" value="F:calcium ion binding"/>
    <property type="evidence" value="ECO:0007669"/>
    <property type="project" value="InterPro"/>
</dbReference>
<evidence type="ECO:0000256" key="9">
    <source>
        <dbReference type="ARBA" id="ARBA00022963"/>
    </source>
</evidence>
<dbReference type="GeneID" id="103066713"/>
<keyword evidence="6 13" id="KW-0479">Metal-binding</keyword>
<proteinExistence type="predicted"/>
<keyword evidence="5 13" id="KW-0963">Cytoplasm</keyword>
<keyword evidence="8 13" id="KW-0106">Calcium</keyword>
<evidence type="ECO:0000256" key="2">
    <source>
        <dbReference type="ARBA" id="ARBA00004170"/>
    </source>
</evidence>
<evidence type="ECO:0000313" key="16">
    <source>
        <dbReference type="Proteomes" id="UP000695026"/>
    </source>
</evidence>
<feature type="domain" description="PLA2c" evidence="15">
    <location>
        <begin position="319"/>
        <end position="880"/>
    </location>
</feature>
<feature type="non-terminal residue" evidence="17">
    <location>
        <position position="1"/>
    </location>
</feature>
<dbReference type="InterPro" id="IPR002642">
    <property type="entry name" value="LysoPLipase_cat_dom"/>
</dbReference>
<dbReference type="FunFam" id="3.40.1090.10:FF:000002">
    <property type="entry name" value="Phospholipase A2"/>
    <property type="match status" value="1"/>
</dbReference>
<dbReference type="PROSITE" id="PS51210">
    <property type="entry name" value="PLA2C"/>
    <property type="match status" value="1"/>
</dbReference>
<dbReference type="InterPro" id="IPR016035">
    <property type="entry name" value="Acyl_Trfase/lysoPLipase"/>
</dbReference>
<evidence type="ECO:0000259" key="14">
    <source>
        <dbReference type="PROSITE" id="PS50004"/>
    </source>
</evidence>
<organism evidence="16 17">
    <name type="scientific">Python bivittatus</name>
    <name type="common">Burmese python</name>
    <name type="synonym">Python molurus bivittatus</name>
    <dbReference type="NCBI Taxonomy" id="176946"/>
    <lineage>
        <taxon>Eukaryota</taxon>
        <taxon>Metazoa</taxon>
        <taxon>Chordata</taxon>
        <taxon>Craniata</taxon>
        <taxon>Vertebrata</taxon>
        <taxon>Euteleostomi</taxon>
        <taxon>Lepidosauria</taxon>
        <taxon>Squamata</taxon>
        <taxon>Bifurcata</taxon>
        <taxon>Unidentata</taxon>
        <taxon>Episquamata</taxon>
        <taxon>Toxicofera</taxon>
        <taxon>Serpentes</taxon>
        <taxon>Henophidia</taxon>
        <taxon>Pythonidae</taxon>
        <taxon>Python</taxon>
    </lineage>
</organism>
<dbReference type="InterPro" id="IPR035892">
    <property type="entry name" value="C2_domain_sf"/>
</dbReference>
<evidence type="ECO:0000259" key="15">
    <source>
        <dbReference type="PROSITE" id="PS51210"/>
    </source>
</evidence>
<evidence type="ECO:0000256" key="11">
    <source>
        <dbReference type="ARBA" id="ARBA00023136"/>
    </source>
</evidence>
<dbReference type="EC" id="3.1.1.4" evidence="4 13"/>
<dbReference type="Gene3D" id="3.40.1090.10">
    <property type="entry name" value="Cytosolic phospholipase A2 catalytic domain"/>
    <property type="match status" value="1"/>
</dbReference>
<accession>A0A9F3QTH1</accession>
<sequence length="880" mass="101427">AIVLLEVLFIAYDWNLMASRMGSLTTFLQVPNSETKLMGNQESQHTVQAHVGCKTVESPCYILTVRIIRLRNLRQEDWLNESDCYVTLWLPTASPEKVRTKTVANCKDPIWNEIFYFRIQSQVKNVLELTVCDEDFFRDDDNRVIFFDIATIPFGKSIMVKFELDRVKNEELEVEFTLENIEGPLEKIATNGAVVCREFCCLELQIDRKKRKRKKKHSKQQDVKCTLKGSFEETQNISLSSAYGLQCTEPFLFHYAKYNQAKLDILLPGKRSFLSFCSCMSCGTDAAKARTLILPVNSFPIDEEIIKEDKEFNLHFTAKNRTSDLDVRLGFDLCPEEQAFLQKRKKVTAAAFKKILQLEDDLQEDEVPVVAIMTTGGGFRALTAMYAHLLTMQKLGILDCASYLTGLSGTTWTMSHLYEDPNWSQNDLERPLRSMQKHVEKNKFFASFAAEKLKYYAKELWKRHQEGHCVSFTDLWGLIIEAMLRNEENHHKLSDQQRALIHGQNPLPIYLCLNVKKKLSNQGFREWLEFTPYEVGFQKYGAYIRAEHFGSKFFMGRLMTEIPESRLCFLEGIWSSVFSVNIMDGWFLATNSEDFWQIWTRDRITDFEEPICYSNTYKLPVRAQSPPGSLASILQDVIMWRPAVSLVPNFLRGCPMHNKYLESGFANWKDCDLDSFPNQLIGAEDYLHLVDNAFALDTSYPPLMRPERKVDVIIHLNYSSGSQLRPLQKASNYFSEQGIPFPRTIPQEKEEKVLKECYFIGEQEGPDTPLILLFPLVCNTFQNYKEPGVKRSPEEMNDGEIDLTSTFGPYNINALQYSEENFEKLVKLSQYNIQNNKNTLIDALQLAVERKKQRKKDLSLLTSESFVGQSTSAFPALAKQ</sequence>
<keyword evidence="10 12" id="KW-0443">Lipid metabolism</keyword>
<evidence type="ECO:0000256" key="6">
    <source>
        <dbReference type="ARBA" id="ARBA00022723"/>
    </source>
</evidence>
<evidence type="ECO:0000256" key="4">
    <source>
        <dbReference type="ARBA" id="ARBA00013278"/>
    </source>
</evidence>
<evidence type="ECO:0000256" key="13">
    <source>
        <dbReference type="RuleBase" id="RU362102"/>
    </source>
</evidence>
<dbReference type="InterPro" id="IPR000008">
    <property type="entry name" value="C2_dom"/>
</dbReference>
<evidence type="ECO:0000256" key="10">
    <source>
        <dbReference type="ARBA" id="ARBA00023098"/>
    </source>
</evidence>
<evidence type="ECO:0000256" key="3">
    <source>
        <dbReference type="ARBA" id="ARBA00004514"/>
    </source>
</evidence>
<dbReference type="InterPro" id="IPR041847">
    <property type="entry name" value="C2_cPLA2"/>
</dbReference>
<keyword evidence="16" id="KW-1185">Reference proteome</keyword>
<dbReference type="SMART" id="SM00239">
    <property type="entry name" value="C2"/>
    <property type="match status" value="1"/>
</dbReference>
<dbReference type="InterPro" id="IPR040723">
    <property type="entry name" value="cPLA2_C2"/>
</dbReference>
<keyword evidence="9 12" id="KW-0442">Lipid degradation</keyword>
<evidence type="ECO:0000313" key="17">
    <source>
        <dbReference type="RefSeq" id="XP_015745746.2"/>
    </source>
</evidence>
<evidence type="ECO:0000256" key="7">
    <source>
        <dbReference type="ARBA" id="ARBA00022801"/>
    </source>
</evidence>
<dbReference type="FunFam" id="2.60.40.150:FF:000030">
    <property type="entry name" value="Phospholipase A2"/>
    <property type="match status" value="1"/>
</dbReference>
<keyword evidence="7 12" id="KW-0378">Hydrolase</keyword>
<dbReference type="Gene3D" id="2.60.40.150">
    <property type="entry name" value="C2 domain"/>
    <property type="match status" value="1"/>
</dbReference>
<evidence type="ECO:0000256" key="1">
    <source>
        <dbReference type="ARBA" id="ARBA00001913"/>
    </source>
</evidence>
<evidence type="ECO:0000256" key="12">
    <source>
        <dbReference type="PROSITE-ProRule" id="PRU00555"/>
    </source>
</evidence>